<name>A0A517ZIU6_9PLAN</name>
<evidence type="ECO:0000313" key="1">
    <source>
        <dbReference type="EMBL" id="QDU42404.1"/>
    </source>
</evidence>
<dbReference type="KEGG" id="sdyn:Mal52_08650"/>
<keyword evidence="2" id="KW-1185">Reference proteome</keyword>
<evidence type="ECO:0000313" key="2">
    <source>
        <dbReference type="Proteomes" id="UP000319383"/>
    </source>
</evidence>
<gene>
    <name evidence="1" type="ORF">Mal52_08650</name>
</gene>
<dbReference type="AlphaFoldDB" id="A0A517ZIU6"/>
<protein>
    <submittedName>
        <fullName evidence="1">Uncharacterized protein</fullName>
    </submittedName>
</protein>
<reference evidence="1 2" key="1">
    <citation type="submission" date="2019-02" db="EMBL/GenBank/DDBJ databases">
        <title>Deep-cultivation of Planctomycetes and their phenomic and genomic characterization uncovers novel biology.</title>
        <authorList>
            <person name="Wiegand S."/>
            <person name="Jogler M."/>
            <person name="Boedeker C."/>
            <person name="Pinto D."/>
            <person name="Vollmers J."/>
            <person name="Rivas-Marin E."/>
            <person name="Kohn T."/>
            <person name="Peeters S.H."/>
            <person name="Heuer A."/>
            <person name="Rast P."/>
            <person name="Oberbeckmann S."/>
            <person name="Bunk B."/>
            <person name="Jeske O."/>
            <person name="Meyerdierks A."/>
            <person name="Storesund J.E."/>
            <person name="Kallscheuer N."/>
            <person name="Luecker S."/>
            <person name="Lage O.M."/>
            <person name="Pohl T."/>
            <person name="Merkel B.J."/>
            <person name="Hornburger P."/>
            <person name="Mueller R.-W."/>
            <person name="Bruemmer F."/>
            <person name="Labrenz M."/>
            <person name="Spormann A.M."/>
            <person name="Op den Camp H."/>
            <person name="Overmann J."/>
            <person name="Amann R."/>
            <person name="Jetten M.S.M."/>
            <person name="Mascher T."/>
            <person name="Medema M.H."/>
            <person name="Devos D.P."/>
            <person name="Kaster A.-K."/>
            <person name="Ovreas L."/>
            <person name="Rohde M."/>
            <person name="Galperin M.Y."/>
            <person name="Jogler C."/>
        </authorList>
    </citation>
    <scope>NUCLEOTIDE SEQUENCE [LARGE SCALE GENOMIC DNA]</scope>
    <source>
        <strain evidence="1 2">Mal52</strain>
    </source>
</reference>
<accession>A0A517ZIU6</accession>
<sequence>MLCQHGEATILTVKPSSDQSLMWRIDCLRRVTPSPPAEIFYQGMKVPFQLDHIRRQQANPHERLLRPCGFVFFCLSLRLIRKHTRRVPMAAGGAFHVHAELRVTAGENAPVRRGALPHTDERLGRVDDCRALAVIGDNLHAAE</sequence>
<dbReference type="EMBL" id="CP036276">
    <property type="protein sequence ID" value="QDU42404.1"/>
    <property type="molecule type" value="Genomic_DNA"/>
</dbReference>
<organism evidence="1 2">
    <name type="scientific">Symmachiella dynata</name>
    <dbReference type="NCBI Taxonomy" id="2527995"/>
    <lineage>
        <taxon>Bacteria</taxon>
        <taxon>Pseudomonadati</taxon>
        <taxon>Planctomycetota</taxon>
        <taxon>Planctomycetia</taxon>
        <taxon>Planctomycetales</taxon>
        <taxon>Planctomycetaceae</taxon>
        <taxon>Symmachiella</taxon>
    </lineage>
</organism>
<proteinExistence type="predicted"/>
<dbReference type="Proteomes" id="UP000319383">
    <property type="component" value="Chromosome"/>
</dbReference>